<evidence type="ECO:0000256" key="1">
    <source>
        <dbReference type="SAM" id="MobiDB-lite"/>
    </source>
</evidence>
<feature type="region of interest" description="Disordered" evidence="1">
    <location>
        <begin position="1"/>
        <end position="54"/>
    </location>
</feature>
<protein>
    <submittedName>
        <fullName evidence="2">Uncharacterized protein</fullName>
    </submittedName>
</protein>
<organism evidence="2">
    <name type="scientific">Rhizobium leguminosarum</name>
    <dbReference type="NCBI Taxonomy" id="384"/>
    <lineage>
        <taxon>Bacteria</taxon>
        <taxon>Pseudomonadati</taxon>
        <taxon>Pseudomonadota</taxon>
        <taxon>Alphaproteobacteria</taxon>
        <taxon>Hyphomicrobiales</taxon>
        <taxon>Rhizobiaceae</taxon>
        <taxon>Rhizobium/Agrobacterium group</taxon>
        <taxon>Rhizobium</taxon>
    </lineage>
</organism>
<evidence type="ECO:0000313" key="2">
    <source>
        <dbReference type="EMBL" id="OAP96606.1"/>
    </source>
</evidence>
<dbReference type="EMBL" id="LWBS01000041">
    <property type="protein sequence ID" value="OAP96606.1"/>
    <property type="molecule type" value="Genomic_DNA"/>
</dbReference>
<proteinExistence type="predicted"/>
<name>A0A179BY72_RHILE</name>
<comment type="caution">
    <text evidence="2">The sequence shown here is derived from an EMBL/GenBank/DDBJ whole genome shotgun (WGS) entry which is preliminary data.</text>
</comment>
<reference evidence="2" key="1">
    <citation type="submission" date="2016-04" db="EMBL/GenBank/DDBJ databases">
        <title>Fast-growing isolate from the root nodules of Vavilovia formosa.</title>
        <authorList>
            <person name="Kimeklis A."/>
            <person name="Safronova V."/>
            <person name="Belimov A."/>
            <person name="Andronov E."/>
        </authorList>
    </citation>
    <scope>NUCLEOTIDE SEQUENCE [LARGE SCALE GENOMIC DNA]</scope>
    <source>
        <strain evidence="2">Vaf-46</strain>
    </source>
</reference>
<feature type="compositionally biased region" description="Basic and acidic residues" evidence="1">
    <location>
        <begin position="24"/>
        <end position="42"/>
    </location>
</feature>
<gene>
    <name evidence="2" type="ORF">A4U53_38025</name>
</gene>
<accession>A0A179BY72</accession>
<dbReference type="AlphaFoldDB" id="A0A179BY72"/>
<sequence length="122" mass="13786">MVMLSIRAPSRQGRSIKNTLDDAASDHALEESTMDDNEKKEGTSGVMPTRLGVVPPERKGQATLTAHQEEIVNAYRAGRMGEVQFQRYLTDDPIIAEYVRRIAHPRDDPRPADWARDKRRDG</sequence>